<dbReference type="PANTHER" id="PTHR11538:SF26">
    <property type="entry name" value="FERREDOXIN-FOLD ANTICODON-BINDING DOMAIN-CONTAINING PROTEIN 1"/>
    <property type="match status" value="1"/>
</dbReference>
<protein>
    <recommendedName>
        <fullName evidence="1">25S rRNA (uridine-N(3))-methyltransferase BMT5-like domain-containing protein</fullName>
    </recommendedName>
</protein>
<dbReference type="AlphaFoldDB" id="A0A8K0KEN9"/>
<dbReference type="GO" id="GO:0005737">
    <property type="term" value="C:cytoplasm"/>
    <property type="evidence" value="ECO:0007669"/>
    <property type="project" value="TreeGrafter"/>
</dbReference>
<evidence type="ECO:0000313" key="3">
    <source>
        <dbReference type="Proteomes" id="UP000792457"/>
    </source>
</evidence>
<dbReference type="Gene3D" id="3.30.70.380">
    <property type="entry name" value="Ferrodoxin-fold anticodon-binding domain"/>
    <property type="match status" value="1"/>
</dbReference>
<keyword evidence="3" id="KW-1185">Reference proteome</keyword>
<dbReference type="PANTHER" id="PTHR11538">
    <property type="entry name" value="PHENYLALANYL-TRNA SYNTHETASE"/>
    <property type="match status" value="1"/>
</dbReference>
<dbReference type="GO" id="GO:0070042">
    <property type="term" value="F:rRNA (uridine-N3-)-methyltransferase activity"/>
    <property type="evidence" value="ECO:0007669"/>
    <property type="project" value="InterPro"/>
</dbReference>
<dbReference type="EMBL" id="KZ308658">
    <property type="protein sequence ID" value="KAG8232829.1"/>
    <property type="molecule type" value="Genomic_DNA"/>
</dbReference>
<dbReference type="Pfam" id="PF10354">
    <property type="entry name" value="BMT5-like"/>
    <property type="match status" value="1"/>
</dbReference>
<dbReference type="SUPFAM" id="SSF54991">
    <property type="entry name" value="Anticodon-binding domain of PheRS"/>
    <property type="match status" value="1"/>
</dbReference>
<dbReference type="GO" id="GO:0070475">
    <property type="term" value="P:rRNA base methylation"/>
    <property type="evidence" value="ECO:0007669"/>
    <property type="project" value="InterPro"/>
</dbReference>
<gene>
    <name evidence="2" type="ORF">J437_LFUL013369</name>
</gene>
<dbReference type="Proteomes" id="UP000792457">
    <property type="component" value="Unassembled WGS sequence"/>
</dbReference>
<dbReference type="InterPro" id="IPR036690">
    <property type="entry name" value="Fdx_antiC-bd_sf"/>
</dbReference>
<sequence>MKTNLETQKIPIQYRVQILLGIDATKLSEFKQLQSSYDYIIFNFPHVGGKSRIHLNRELLCQFFSSAGAFLNFENENSRIIVSLCRGQGGICDDHPRRPRTYGDTWKVVEMAAHGGLILRRIEPFDSNYFPEYNPSGYGKQGNRGFHTLGSLTYLFSKSNPPRPGLPLIGESFHHDSVCEVLATGTIETPFGSISCSGYHARAYKDNPMKREPIIHLLKHLLKNSSPEQVIDADMEFPLHILQPSLLQFQDPLNGSSFSNRKLLKKLPARCYIDQDVSLLRDSLIYCIPQVPSCNKITLAFGHIFHDFTPDFSVPLVGTEALLCGDGATTATLDFLTKCLGKGGQCLLRLPCENVSDISLSNNHHSYNLCYEIVHLEEMVVLGHVYRGLFDIGEICTLNLDAVAVIAYSANDWRELRAKGCKSISCDSSVQFICSTHDKFKLIPESIDPPVFIFDLSFSLQRSFSDRHFWSLMWHLIGDIVTRIELIDVYCPPQDKVAIGHKQSWCFRLNYRSFEWPLHRQSAVRVQNEVVNWALVNVLGLTYYTASKAIQLK</sequence>
<organism evidence="2 3">
    <name type="scientific">Ladona fulva</name>
    <name type="common">Scarce chaser dragonfly</name>
    <name type="synonym">Libellula fulva</name>
    <dbReference type="NCBI Taxonomy" id="123851"/>
    <lineage>
        <taxon>Eukaryota</taxon>
        <taxon>Metazoa</taxon>
        <taxon>Ecdysozoa</taxon>
        <taxon>Arthropoda</taxon>
        <taxon>Hexapoda</taxon>
        <taxon>Insecta</taxon>
        <taxon>Pterygota</taxon>
        <taxon>Palaeoptera</taxon>
        <taxon>Odonata</taxon>
        <taxon>Epiprocta</taxon>
        <taxon>Anisoptera</taxon>
        <taxon>Libelluloidea</taxon>
        <taxon>Libellulidae</taxon>
        <taxon>Ladona</taxon>
    </lineage>
</organism>
<proteinExistence type="predicted"/>
<evidence type="ECO:0000313" key="2">
    <source>
        <dbReference type="EMBL" id="KAG8232829.1"/>
    </source>
</evidence>
<comment type="caution">
    <text evidence="2">The sequence shown here is derived from an EMBL/GenBank/DDBJ whole genome shotgun (WGS) entry which is preliminary data.</text>
</comment>
<feature type="domain" description="25S rRNA (uridine-N(3))-methyltransferase BMT5-like" evidence="1">
    <location>
        <begin position="15"/>
        <end position="135"/>
    </location>
</feature>
<dbReference type="OrthoDB" id="347018at2759"/>
<dbReference type="InterPro" id="IPR019446">
    <property type="entry name" value="BMT5-like"/>
</dbReference>
<name>A0A8K0KEN9_LADFU</name>
<evidence type="ECO:0000259" key="1">
    <source>
        <dbReference type="Pfam" id="PF10354"/>
    </source>
</evidence>
<reference evidence="2" key="2">
    <citation type="submission" date="2017-10" db="EMBL/GenBank/DDBJ databases">
        <title>Ladona fulva Genome sequencing and assembly.</title>
        <authorList>
            <person name="Murali S."/>
            <person name="Richards S."/>
            <person name="Bandaranaike D."/>
            <person name="Bellair M."/>
            <person name="Blankenburg K."/>
            <person name="Chao H."/>
            <person name="Dinh H."/>
            <person name="Doddapaneni H."/>
            <person name="Dugan-Rocha S."/>
            <person name="Elkadiri S."/>
            <person name="Gnanaolivu R."/>
            <person name="Hernandez B."/>
            <person name="Skinner E."/>
            <person name="Javaid M."/>
            <person name="Lee S."/>
            <person name="Li M."/>
            <person name="Ming W."/>
            <person name="Munidasa M."/>
            <person name="Muniz J."/>
            <person name="Nguyen L."/>
            <person name="Hughes D."/>
            <person name="Osuji N."/>
            <person name="Pu L.-L."/>
            <person name="Puazo M."/>
            <person name="Qu C."/>
            <person name="Quiroz J."/>
            <person name="Raj R."/>
            <person name="Weissenberger G."/>
            <person name="Xin Y."/>
            <person name="Zou X."/>
            <person name="Han Y."/>
            <person name="Worley K."/>
            <person name="Muzny D."/>
            <person name="Gibbs R."/>
        </authorList>
    </citation>
    <scope>NUCLEOTIDE SEQUENCE</scope>
    <source>
        <strain evidence="2">Sampled in the wild</strain>
    </source>
</reference>
<accession>A0A8K0KEN9</accession>
<reference evidence="2" key="1">
    <citation type="submission" date="2013-04" db="EMBL/GenBank/DDBJ databases">
        <authorList>
            <person name="Qu J."/>
            <person name="Murali S.C."/>
            <person name="Bandaranaike D."/>
            <person name="Bellair M."/>
            <person name="Blankenburg K."/>
            <person name="Chao H."/>
            <person name="Dinh H."/>
            <person name="Doddapaneni H."/>
            <person name="Downs B."/>
            <person name="Dugan-Rocha S."/>
            <person name="Elkadiri S."/>
            <person name="Gnanaolivu R.D."/>
            <person name="Hernandez B."/>
            <person name="Javaid M."/>
            <person name="Jayaseelan J.C."/>
            <person name="Lee S."/>
            <person name="Li M."/>
            <person name="Ming W."/>
            <person name="Munidasa M."/>
            <person name="Muniz J."/>
            <person name="Nguyen L."/>
            <person name="Ongeri F."/>
            <person name="Osuji N."/>
            <person name="Pu L.-L."/>
            <person name="Puazo M."/>
            <person name="Qu C."/>
            <person name="Quiroz J."/>
            <person name="Raj R."/>
            <person name="Weissenberger G."/>
            <person name="Xin Y."/>
            <person name="Zou X."/>
            <person name="Han Y."/>
            <person name="Richards S."/>
            <person name="Worley K."/>
            <person name="Muzny D."/>
            <person name="Gibbs R."/>
        </authorList>
    </citation>
    <scope>NUCLEOTIDE SEQUENCE</scope>
    <source>
        <strain evidence="2">Sampled in the wild</strain>
    </source>
</reference>